<proteinExistence type="predicted"/>
<organism evidence="2 3">
    <name type="scientific">Nocardia mexicana</name>
    <dbReference type="NCBI Taxonomy" id="279262"/>
    <lineage>
        <taxon>Bacteria</taxon>
        <taxon>Bacillati</taxon>
        <taxon>Actinomycetota</taxon>
        <taxon>Actinomycetes</taxon>
        <taxon>Mycobacteriales</taxon>
        <taxon>Nocardiaceae</taxon>
        <taxon>Nocardia</taxon>
    </lineage>
</organism>
<accession>A0A370GRX5</accession>
<dbReference type="STRING" id="1210089.GCA_001613165_03002"/>
<evidence type="ECO:0000313" key="2">
    <source>
        <dbReference type="EMBL" id="RDI46455.1"/>
    </source>
</evidence>
<protein>
    <submittedName>
        <fullName evidence="2">Uncharacterized protein DUF397</fullName>
    </submittedName>
</protein>
<evidence type="ECO:0000259" key="1">
    <source>
        <dbReference type="Pfam" id="PF04149"/>
    </source>
</evidence>
<dbReference type="OrthoDB" id="4558943at2"/>
<dbReference type="Pfam" id="PF04149">
    <property type="entry name" value="DUF397"/>
    <property type="match status" value="1"/>
</dbReference>
<feature type="domain" description="DUF397" evidence="1">
    <location>
        <begin position="16"/>
        <end position="68"/>
    </location>
</feature>
<sequence length="77" mass="8444">MSDPTVEPPLEPSEIAWRKSSYSGPNGNCVELTRFSGDRIGVRNSRDPQGSVLTCTRAEFAALVRDIKSGRFDGLML</sequence>
<keyword evidence="3" id="KW-1185">Reference proteome</keyword>
<comment type="caution">
    <text evidence="2">The sequence shown here is derived from an EMBL/GenBank/DDBJ whole genome shotgun (WGS) entry which is preliminary data.</text>
</comment>
<gene>
    <name evidence="2" type="ORF">DFR68_111214</name>
</gene>
<dbReference type="RefSeq" id="WP_084519625.1">
    <property type="nucleotide sequence ID" value="NZ_QQAZ01000011.1"/>
</dbReference>
<name>A0A370GRX5_9NOCA</name>
<dbReference type="AlphaFoldDB" id="A0A370GRX5"/>
<dbReference type="Proteomes" id="UP000255355">
    <property type="component" value="Unassembled WGS sequence"/>
</dbReference>
<dbReference type="EMBL" id="QQAZ01000011">
    <property type="protein sequence ID" value="RDI46455.1"/>
    <property type="molecule type" value="Genomic_DNA"/>
</dbReference>
<reference evidence="2 3" key="1">
    <citation type="submission" date="2018-07" db="EMBL/GenBank/DDBJ databases">
        <title>Genomic Encyclopedia of Type Strains, Phase IV (KMG-IV): sequencing the most valuable type-strain genomes for metagenomic binning, comparative biology and taxonomic classification.</title>
        <authorList>
            <person name="Goeker M."/>
        </authorList>
    </citation>
    <scope>NUCLEOTIDE SEQUENCE [LARGE SCALE GENOMIC DNA]</scope>
    <source>
        <strain evidence="2 3">DSM 44952</strain>
    </source>
</reference>
<dbReference type="InterPro" id="IPR007278">
    <property type="entry name" value="DUF397"/>
</dbReference>
<evidence type="ECO:0000313" key="3">
    <source>
        <dbReference type="Proteomes" id="UP000255355"/>
    </source>
</evidence>